<dbReference type="Proteomes" id="UP000095283">
    <property type="component" value="Unplaced"/>
</dbReference>
<keyword evidence="1" id="KW-1185">Reference proteome</keyword>
<protein>
    <submittedName>
        <fullName evidence="2">ATP-dependent DNA helicase</fullName>
    </submittedName>
</protein>
<accession>A0A1I7XGP4</accession>
<organism evidence="1 2">
    <name type="scientific">Heterorhabditis bacteriophora</name>
    <name type="common">Entomopathogenic nematode worm</name>
    <dbReference type="NCBI Taxonomy" id="37862"/>
    <lineage>
        <taxon>Eukaryota</taxon>
        <taxon>Metazoa</taxon>
        <taxon>Ecdysozoa</taxon>
        <taxon>Nematoda</taxon>
        <taxon>Chromadorea</taxon>
        <taxon>Rhabditida</taxon>
        <taxon>Rhabditina</taxon>
        <taxon>Rhabditomorpha</taxon>
        <taxon>Strongyloidea</taxon>
        <taxon>Heterorhabditidae</taxon>
        <taxon>Heterorhabditis</taxon>
    </lineage>
</organism>
<dbReference type="AlphaFoldDB" id="A0A1I7XGP4"/>
<dbReference type="WBParaSite" id="Hba_16493">
    <property type="protein sequence ID" value="Hba_16493"/>
    <property type="gene ID" value="Hba_16493"/>
</dbReference>
<reference evidence="2" key="1">
    <citation type="submission" date="2016-11" db="UniProtKB">
        <authorList>
            <consortium name="WormBaseParasite"/>
        </authorList>
    </citation>
    <scope>IDENTIFICATION</scope>
</reference>
<name>A0A1I7XGP4_HETBA</name>
<proteinExistence type="predicted"/>
<sequence length="64" mass="7302">MEPISIDYDDYGVNSDPMASDISDPCVQYMSMGRKIPYEYIDYLAKIIVQLESAESVGIFYCFT</sequence>
<evidence type="ECO:0000313" key="2">
    <source>
        <dbReference type="WBParaSite" id="Hba_16493"/>
    </source>
</evidence>
<evidence type="ECO:0000313" key="1">
    <source>
        <dbReference type="Proteomes" id="UP000095283"/>
    </source>
</evidence>